<proteinExistence type="inferred from homology"/>
<dbReference type="EC" id="2.4.1.256" evidence="4"/>
<dbReference type="GO" id="GO:0005789">
    <property type="term" value="C:endoplasmic reticulum membrane"/>
    <property type="evidence" value="ECO:0007669"/>
    <property type="project" value="UniProtKB-SubCell"/>
</dbReference>
<evidence type="ECO:0000256" key="9">
    <source>
        <dbReference type="ARBA" id="ARBA00022824"/>
    </source>
</evidence>
<keyword evidence="7" id="KW-0808">Transferase</keyword>
<evidence type="ECO:0000256" key="12">
    <source>
        <dbReference type="ARBA" id="ARBA00032069"/>
    </source>
</evidence>
<evidence type="ECO:0000256" key="5">
    <source>
        <dbReference type="ARBA" id="ARBA00018512"/>
    </source>
</evidence>
<evidence type="ECO:0000256" key="8">
    <source>
        <dbReference type="ARBA" id="ARBA00022692"/>
    </source>
</evidence>
<evidence type="ECO:0000256" key="7">
    <source>
        <dbReference type="ARBA" id="ARBA00022679"/>
    </source>
</evidence>
<evidence type="ECO:0000256" key="6">
    <source>
        <dbReference type="ARBA" id="ARBA00022676"/>
    </source>
</evidence>
<dbReference type="GO" id="GO:0006488">
    <property type="term" value="P:dolichol-linked oligosaccharide biosynthetic process"/>
    <property type="evidence" value="ECO:0007669"/>
    <property type="project" value="InterPro"/>
</dbReference>
<keyword evidence="18" id="KW-1185">Reference proteome</keyword>
<organism evidence="17 18">
    <name type="scientific">Monilinia laxa</name>
    <name type="common">Brown rot fungus</name>
    <name type="synonym">Sclerotinia laxa</name>
    <dbReference type="NCBI Taxonomy" id="61186"/>
    <lineage>
        <taxon>Eukaryota</taxon>
        <taxon>Fungi</taxon>
        <taxon>Dikarya</taxon>
        <taxon>Ascomycota</taxon>
        <taxon>Pezizomycotina</taxon>
        <taxon>Leotiomycetes</taxon>
        <taxon>Helotiales</taxon>
        <taxon>Sclerotiniaceae</taxon>
        <taxon>Monilinia</taxon>
    </lineage>
</organism>
<accession>A0A5N6JTT4</accession>
<comment type="caution">
    <text evidence="17">The sequence shown here is derived from an EMBL/GenBank/DDBJ whole genome shotgun (WGS) entry which is preliminary data.</text>
</comment>
<gene>
    <name evidence="17" type="ORF">EYC80_008199</name>
</gene>
<keyword evidence="9" id="KW-0256">Endoplasmic reticulum</keyword>
<feature type="transmembrane region" description="Helical" evidence="16">
    <location>
        <begin position="753"/>
        <end position="775"/>
    </location>
</feature>
<feature type="transmembrane region" description="Helical" evidence="16">
    <location>
        <begin position="706"/>
        <end position="732"/>
    </location>
</feature>
<dbReference type="PANTHER" id="PTHR12989:SF10">
    <property type="entry name" value="DOL-P-GLC:GLC(2)MAN(9)GLCNAC(2)-PP-DOL ALPHA-1,2-GLUCOSYLTRANSFERASE-RELATED"/>
    <property type="match status" value="1"/>
</dbReference>
<feature type="region of interest" description="Disordered" evidence="15">
    <location>
        <begin position="923"/>
        <end position="970"/>
    </location>
</feature>
<keyword evidence="11 16" id="KW-0472">Membrane</keyword>
<evidence type="ECO:0000313" key="17">
    <source>
        <dbReference type="EMBL" id="KAB8292488.1"/>
    </source>
</evidence>
<dbReference type="InterPro" id="IPR016900">
    <property type="entry name" value="Alg10"/>
</dbReference>
<evidence type="ECO:0000256" key="14">
    <source>
        <dbReference type="ARBA" id="ARBA00048064"/>
    </source>
</evidence>
<evidence type="ECO:0000256" key="3">
    <source>
        <dbReference type="ARBA" id="ARBA00010600"/>
    </source>
</evidence>
<dbReference type="Proteomes" id="UP000326757">
    <property type="component" value="Unassembled WGS sequence"/>
</dbReference>
<evidence type="ECO:0000256" key="16">
    <source>
        <dbReference type="SAM" id="Phobius"/>
    </source>
</evidence>
<protein>
    <recommendedName>
        <fullName evidence="5">Dol-P-Glc:Glc(2)Man(9)GlcNAc(2)-PP-Dol alpha-1,2-glucosyltransferase</fullName>
        <ecNumber evidence="4">2.4.1.256</ecNumber>
    </recommendedName>
    <alternativeName>
        <fullName evidence="12">Asparagine-linked glycosylation protein 10</fullName>
    </alternativeName>
</protein>
<dbReference type="Pfam" id="PF04922">
    <property type="entry name" value="DIE2_ALG10"/>
    <property type="match status" value="1"/>
</dbReference>
<sequence>MSMWDYCSILPDPNGTPSFSLTQEEENFLIKQKILLGDCVAGKRNVNAAILSELPFVSTEFYKINLLNSGQTGTSFREELKEDITLKWARDGLPHFSVRIVPVDASNLPPIKVPESSSCVAALRLIGWKKEVAAEMFESWKAGSKPRPNRSDRDPSLIDYVISHIHKRMDSFTSSQLAQMNARKEMTEMGLIEICQNIILSPEDDVPSGIRDLHYWIADSMYKSYRICVTRLRFLKNYAVMGLKAERRSMEGGQKFSRIPDEHHFQAEYESIILGGKAQQNPTAITTDTGMASIKPYNIDNLDLVNEVTPREISRSLETGIDEALSRGIPRKMQVEVFVWSRQKFPELRPYTYMQKGVLMAGAFTTLFVGVITAVGRSDPRSREGLSKRTSLVVPLTVASLAGFWEYQVTKNVPEPYLDEVFHIPQAQAYCRWEYGTWDPKLTTPPGLYWWSHFLSLVSGFTTCNPHFLRITNVIALTSIMILAWKCRTLIIRAGAEHRIDLTPRLISADSLHTAVNIALFPPLFFFSGLYYTDVLSTCVVLYLYKQFLEQGERKKMEKTWKNGAWFYLWGVLALCMRQTNIFWAAIFLGGMEAVRAMKRIDRLTAPPSRKSQVPSQEGLLKQFYEIAKSEHLHDPHLHASHLEDFILTPLSVLRLGIARLPHILLHLIPQISLLITFATFVYINGGVVLGDKSNHVATIHLPQLLYLWPFIAFFSFPLLLPALFSFLFSIINNILHPSKLLNSSLNTQLRNLITFALILASLLASLIIIKYNTIIHPFTLADNRHYVFYVFRYTILRHPLIRYILAPIYMGPILPTTPLTTFLLLLLTTTLSLITAPLVEPRYYILPYLFLRLHIPTLSSLPSRKNPPPSNTTCNPKTPNLTLYLFAQTLWYLIINLVTGYIFLHRGYRWEQEPGHCRSEGMKRGGKGGGEIPNPSQPNAHPHNANPKTHITATAPITPHPQTQNHKLNRSKLISPPLLLLLTTPN</sequence>
<dbReference type="GO" id="GO:0106073">
    <property type="term" value="F:dolichyl pyrophosphate Glc2Man9GlcNAc2 alpha-1,2-glucosyltransferase activity"/>
    <property type="evidence" value="ECO:0007669"/>
    <property type="project" value="UniProtKB-EC"/>
</dbReference>
<comment type="similarity">
    <text evidence="3">Belongs to the ALG10 glucosyltransferase family.</text>
</comment>
<evidence type="ECO:0000313" key="18">
    <source>
        <dbReference type="Proteomes" id="UP000326757"/>
    </source>
</evidence>
<evidence type="ECO:0000256" key="13">
    <source>
        <dbReference type="ARBA" id="ARBA00044727"/>
    </source>
</evidence>
<comment type="pathway">
    <text evidence="2">Protein modification; protein glycosylation.</text>
</comment>
<dbReference type="OrthoDB" id="4769at2759"/>
<feature type="transmembrane region" description="Helical" evidence="16">
    <location>
        <begin position="884"/>
        <end position="905"/>
    </location>
</feature>
<comment type="subcellular location">
    <subcellularLocation>
        <location evidence="1">Endoplasmic reticulum membrane</location>
        <topology evidence="1">Multi-pass membrane protein</topology>
    </subcellularLocation>
</comment>
<name>A0A5N6JTT4_MONLA</name>
<feature type="transmembrane region" description="Helical" evidence="16">
    <location>
        <begin position="565"/>
        <end position="590"/>
    </location>
</feature>
<comment type="function">
    <text evidence="13">Dol-P-Glc:Glc(2)Man(9)GlcNAc(2)-PP-Dol alpha-1,2-glucosyltransferase that operates in the biosynthetic pathway of dolichol-linked oligosaccharides, the glycan precursors employed in protein asparagine (N)-glycosylation. The assembly of dolichol-linked oligosaccharides begins on the cytosolic side of the endoplasmic reticulum membrane and finishes in its lumen. The sequential addition of sugars to dolichol pyrophosphate produces dolichol-linked oligosaccharides containing fourteen sugars, including two GlcNAcs, nine mannoses and three glucoses. Once assembled, the oligosaccharide is transferred from the lipid to nascent proteins by oligosaccharyltransferases. In the lumen of the endoplasmic reticulum, adds the third and last glucose residue from dolichyl phosphate glucose (Dol-P-Glc) onto the lipid-linked oligosaccharide intermediate Glc(2)Man(9)GlcNAc(2)-PP-Dol to produce Glc(3)Man(9)GlcNAc(2)-PP-Dol.</text>
</comment>
<evidence type="ECO:0000256" key="10">
    <source>
        <dbReference type="ARBA" id="ARBA00022989"/>
    </source>
</evidence>
<evidence type="ECO:0000256" key="2">
    <source>
        <dbReference type="ARBA" id="ARBA00004922"/>
    </source>
</evidence>
<feature type="transmembrane region" description="Helical" evidence="16">
    <location>
        <begin position="664"/>
        <end position="686"/>
    </location>
</feature>
<keyword evidence="8 16" id="KW-0812">Transmembrane</keyword>
<keyword evidence="10 16" id="KW-1133">Transmembrane helix</keyword>
<evidence type="ECO:0000256" key="15">
    <source>
        <dbReference type="SAM" id="MobiDB-lite"/>
    </source>
</evidence>
<evidence type="ECO:0000256" key="11">
    <source>
        <dbReference type="ARBA" id="ARBA00023136"/>
    </source>
</evidence>
<dbReference type="AlphaFoldDB" id="A0A5N6JTT4"/>
<evidence type="ECO:0000256" key="4">
    <source>
        <dbReference type="ARBA" id="ARBA00011967"/>
    </source>
</evidence>
<dbReference type="EMBL" id="VIGI01000013">
    <property type="protein sequence ID" value="KAB8292488.1"/>
    <property type="molecule type" value="Genomic_DNA"/>
</dbReference>
<comment type="catalytic activity">
    <reaction evidence="14">
        <text>an alpha-D-Glc-(1-&gt;3)-alpha-D-Glc-(1-&gt;3)-alpha-D-Man-(1-&gt;2)-alpha-D-Man-(1-&gt;2)-alpha-D-Man-(1-&gt;3)-[alpha-D-Man-(1-&gt;2)-alpha-D-Man-(1-&gt;3)-[alpha-D-Man-(1-&gt;2)-alpha-D-Man-(1-&gt;6)]-alpha-D-Man-(1-&gt;6)]-beta-D-Man-(1-&gt;4)-beta-D-GlcNAc-(1-&gt;4)-alpha-D-GlcNAc-diphospho-di-trans,poly-cis-dolichol + a di-trans,poly-cis-dolichyl beta-D-glucosyl phosphate = a alpha-D-Glc-(1-&gt;2)-alpha-D-Glc-(1-&gt;3)-alpha-D-Glc-(1-&gt;3)-alpha-D-Man-(1-&gt;2)-alpha-D-Man-(1-&gt;2)-alpha-D-Man-(1-&gt;3)-[alpha-D-Man-(1-&gt;2)-alpha-D-Man-(1-&gt;3)-[alpha-D-Man-(1-&gt;2)-alpha-D-Man-(1-&gt;6)]-alpha-D-Man-(1-&gt;6)]-beta-D-Man-(1-&gt;4)-beta-D-GlcNAc-(1-&gt;4)-alpha-D-GlcNAc-diphospho-di-trans,poly-cis-dolichol + a di-trans,poly-cis-dolichyl phosphate + H(+)</text>
        <dbReference type="Rhea" id="RHEA:29543"/>
        <dbReference type="Rhea" id="RHEA-COMP:19498"/>
        <dbReference type="Rhea" id="RHEA-COMP:19502"/>
        <dbReference type="Rhea" id="RHEA-COMP:19512"/>
        <dbReference type="Rhea" id="RHEA-COMP:19522"/>
        <dbReference type="ChEBI" id="CHEBI:15378"/>
        <dbReference type="ChEBI" id="CHEBI:57525"/>
        <dbReference type="ChEBI" id="CHEBI:57683"/>
        <dbReference type="ChEBI" id="CHEBI:132522"/>
        <dbReference type="ChEBI" id="CHEBI:132523"/>
        <dbReference type="EC" id="2.4.1.256"/>
    </reaction>
    <physiologicalReaction direction="left-to-right" evidence="14">
        <dbReference type="Rhea" id="RHEA:29544"/>
    </physiologicalReaction>
</comment>
<evidence type="ECO:0000256" key="1">
    <source>
        <dbReference type="ARBA" id="ARBA00004477"/>
    </source>
</evidence>
<dbReference type="PANTHER" id="PTHR12989">
    <property type="entry name" value="ALPHA-1,2-GLUCOSYLTRANSFERASE ALG10"/>
    <property type="match status" value="1"/>
</dbReference>
<reference evidence="17 18" key="1">
    <citation type="submission" date="2019-06" db="EMBL/GenBank/DDBJ databases">
        <title>Genome Sequence of the Brown Rot Fungal Pathogen Monilinia laxa.</title>
        <authorList>
            <person name="De Miccolis Angelini R.M."/>
            <person name="Landi L."/>
            <person name="Abate D."/>
            <person name="Pollastro S."/>
            <person name="Romanazzi G."/>
            <person name="Faretra F."/>
        </authorList>
    </citation>
    <scope>NUCLEOTIDE SEQUENCE [LARGE SCALE GENOMIC DNA]</scope>
    <source>
        <strain evidence="17 18">Mlax316</strain>
    </source>
</reference>
<dbReference type="UniPathway" id="UPA00378"/>
<feature type="transmembrane region" description="Helical" evidence="16">
    <location>
        <begin position="524"/>
        <end position="545"/>
    </location>
</feature>
<keyword evidence="6" id="KW-0328">Glycosyltransferase</keyword>